<dbReference type="VEuPathDB" id="ToxoDB:CSUI_002727"/>
<reference evidence="2 3" key="1">
    <citation type="journal article" date="2017" name="Int. J. Parasitol.">
        <title>The genome of the protozoan parasite Cystoisospora suis and a reverse vaccinology approach to identify vaccine candidates.</title>
        <authorList>
            <person name="Palmieri N."/>
            <person name="Shrestha A."/>
            <person name="Ruttkowski B."/>
            <person name="Beck T."/>
            <person name="Vogl C."/>
            <person name="Tomley F."/>
            <person name="Blake D.P."/>
            <person name="Joachim A."/>
        </authorList>
    </citation>
    <scope>NUCLEOTIDE SEQUENCE [LARGE SCALE GENOMIC DNA]</scope>
    <source>
        <strain evidence="2 3">Wien I</strain>
    </source>
</reference>
<protein>
    <submittedName>
        <fullName evidence="2">Uncharacterized protein</fullName>
    </submittedName>
</protein>
<comment type="caution">
    <text evidence="2">The sequence shown here is derived from an EMBL/GenBank/DDBJ whole genome shotgun (WGS) entry which is preliminary data.</text>
</comment>
<organism evidence="2 3">
    <name type="scientific">Cystoisospora suis</name>
    <dbReference type="NCBI Taxonomy" id="483139"/>
    <lineage>
        <taxon>Eukaryota</taxon>
        <taxon>Sar</taxon>
        <taxon>Alveolata</taxon>
        <taxon>Apicomplexa</taxon>
        <taxon>Conoidasida</taxon>
        <taxon>Coccidia</taxon>
        <taxon>Eucoccidiorida</taxon>
        <taxon>Eimeriorina</taxon>
        <taxon>Sarcocystidae</taxon>
        <taxon>Cystoisospora</taxon>
    </lineage>
</organism>
<name>A0A2C6L7Y2_9APIC</name>
<dbReference type="AlphaFoldDB" id="A0A2C6L7Y2"/>
<feature type="compositionally biased region" description="Polar residues" evidence="1">
    <location>
        <begin position="97"/>
        <end position="126"/>
    </location>
</feature>
<evidence type="ECO:0000313" key="2">
    <source>
        <dbReference type="EMBL" id="PHJ23424.1"/>
    </source>
</evidence>
<feature type="region of interest" description="Disordered" evidence="1">
    <location>
        <begin position="1"/>
        <end position="154"/>
    </location>
</feature>
<feature type="compositionally biased region" description="Polar residues" evidence="1">
    <location>
        <begin position="27"/>
        <end position="49"/>
    </location>
</feature>
<dbReference type="Proteomes" id="UP000221165">
    <property type="component" value="Unassembled WGS sequence"/>
</dbReference>
<dbReference type="EMBL" id="MIGC01001136">
    <property type="protein sequence ID" value="PHJ23424.1"/>
    <property type="molecule type" value="Genomic_DNA"/>
</dbReference>
<feature type="non-terminal residue" evidence="2">
    <location>
        <position position="1"/>
    </location>
</feature>
<accession>A0A2C6L7Y2</accession>
<gene>
    <name evidence="2" type="ORF">CSUI_002727</name>
</gene>
<dbReference type="RefSeq" id="XP_067925100.1">
    <property type="nucleotide sequence ID" value="XM_068062926.1"/>
</dbReference>
<feature type="compositionally biased region" description="Basic and acidic residues" evidence="1">
    <location>
        <begin position="81"/>
        <end position="93"/>
    </location>
</feature>
<proteinExistence type="predicted"/>
<evidence type="ECO:0000256" key="1">
    <source>
        <dbReference type="SAM" id="MobiDB-lite"/>
    </source>
</evidence>
<sequence length="169" mass="18141">PLPKSPSPLQESSPSFSSSASQKSSQDTDQAPSSPVSCSPPENTCTSRLSDGEVKEEKKKGEEKKEQKKSQTADAHASNPKTEHHGGEGEQGGRGKLSSSQNLPSAKPSTPSISTSGNSRATTLNASGRDVDDHLLMPPPSWIPKPLSRKAKLPRGPQRREFLLLFFLR</sequence>
<evidence type="ECO:0000313" key="3">
    <source>
        <dbReference type="Proteomes" id="UP000221165"/>
    </source>
</evidence>
<feature type="compositionally biased region" description="Low complexity" evidence="1">
    <location>
        <begin position="7"/>
        <end position="25"/>
    </location>
</feature>
<feature type="compositionally biased region" description="Basic and acidic residues" evidence="1">
    <location>
        <begin position="50"/>
        <end position="71"/>
    </location>
</feature>
<dbReference type="GeneID" id="94426137"/>
<keyword evidence="3" id="KW-1185">Reference proteome</keyword>